<sequence length="223" mass="23049">RKKTVVFLQSGGLLFFGMGYAVNNLLINQGRYRVMNKIVFFAAFVLASQVQAQNLFNPLKRLGFPGLNAAGIPAPQQPQPQPQPGPQTRGSVSPTAVVVGAAIGGLLGSNSQKTTEGAAIGGALGLLIGQMLDRKAQKKAEAERQAALESSLPKGPEVGAAPQIDPATGLPIDPNGIPLSPAPPAIDPATGLPIIGPGQTVPSSVTSTPRLSPRKRVNKLFGR</sequence>
<evidence type="ECO:0000313" key="3">
    <source>
        <dbReference type="EMBL" id="SVD70737.1"/>
    </source>
</evidence>
<organism evidence="3">
    <name type="scientific">marine metagenome</name>
    <dbReference type="NCBI Taxonomy" id="408172"/>
    <lineage>
        <taxon>unclassified sequences</taxon>
        <taxon>metagenomes</taxon>
        <taxon>ecological metagenomes</taxon>
    </lineage>
</organism>
<dbReference type="InterPro" id="IPR039567">
    <property type="entry name" value="Gly-zipper"/>
</dbReference>
<feature type="compositionally biased region" description="Basic residues" evidence="1">
    <location>
        <begin position="212"/>
        <end position="223"/>
    </location>
</feature>
<name>A0A382XHT0_9ZZZZ</name>
<accession>A0A382XHT0</accession>
<feature type="compositionally biased region" description="Pro residues" evidence="1">
    <location>
        <begin position="75"/>
        <end position="85"/>
    </location>
</feature>
<dbReference type="EMBL" id="UINC01167956">
    <property type="protein sequence ID" value="SVD70737.1"/>
    <property type="molecule type" value="Genomic_DNA"/>
</dbReference>
<gene>
    <name evidence="3" type="ORF">METZ01_LOCUS423591</name>
</gene>
<protein>
    <recommendedName>
        <fullName evidence="2">Glycine zipper domain-containing protein</fullName>
    </recommendedName>
</protein>
<feature type="non-terminal residue" evidence="3">
    <location>
        <position position="1"/>
    </location>
</feature>
<dbReference type="AlphaFoldDB" id="A0A382XHT0"/>
<evidence type="ECO:0000256" key="1">
    <source>
        <dbReference type="SAM" id="MobiDB-lite"/>
    </source>
</evidence>
<proteinExistence type="predicted"/>
<feature type="region of interest" description="Disordered" evidence="1">
    <location>
        <begin position="70"/>
        <end position="92"/>
    </location>
</feature>
<reference evidence="3" key="1">
    <citation type="submission" date="2018-05" db="EMBL/GenBank/DDBJ databases">
        <authorList>
            <person name="Lanie J.A."/>
            <person name="Ng W.-L."/>
            <person name="Kazmierczak K.M."/>
            <person name="Andrzejewski T.M."/>
            <person name="Davidsen T.M."/>
            <person name="Wayne K.J."/>
            <person name="Tettelin H."/>
            <person name="Glass J.I."/>
            <person name="Rusch D."/>
            <person name="Podicherti R."/>
            <person name="Tsui H.-C.T."/>
            <person name="Winkler M.E."/>
        </authorList>
    </citation>
    <scope>NUCLEOTIDE SEQUENCE</scope>
</reference>
<evidence type="ECO:0000259" key="2">
    <source>
        <dbReference type="Pfam" id="PF13488"/>
    </source>
</evidence>
<feature type="domain" description="Glycine zipper" evidence="2">
    <location>
        <begin position="98"/>
        <end position="138"/>
    </location>
</feature>
<feature type="compositionally biased region" description="Polar residues" evidence="1">
    <location>
        <begin position="200"/>
        <end position="210"/>
    </location>
</feature>
<dbReference type="Pfam" id="PF13488">
    <property type="entry name" value="Gly-zipper_Omp"/>
    <property type="match status" value="1"/>
</dbReference>
<feature type="region of interest" description="Disordered" evidence="1">
    <location>
        <begin position="177"/>
        <end position="223"/>
    </location>
</feature>